<evidence type="ECO:0000256" key="2">
    <source>
        <dbReference type="ARBA" id="ARBA00022980"/>
    </source>
</evidence>
<dbReference type="EMBL" id="AWXV01000002">
    <property type="protein sequence ID" value="KIE64208.1"/>
    <property type="molecule type" value="Genomic_DNA"/>
</dbReference>
<dbReference type="PANTHER" id="PTHR15238:SF1">
    <property type="entry name" value="LARGE RIBOSOMAL SUBUNIT PROTEIN BL33M"/>
    <property type="match status" value="1"/>
</dbReference>
<comment type="similarity">
    <text evidence="1 5">Belongs to the bacterial ribosomal protein bL33 family.</text>
</comment>
<sequence>MAKNSRKKIKLISSSGTGHFYTTSKNQKNNNKKLSIKKFDPIIKKHVLYDEKKIK</sequence>
<dbReference type="InterPro" id="IPR011332">
    <property type="entry name" value="Ribosomal_zn-bd"/>
</dbReference>
<reference evidence="6 7" key="1">
    <citation type="journal article" date="2014" name="G3 (Bethesda)">
        <title>Genome sequence of Candidatus Riesia pediculischaeffi, endosymbiont of chimpanzee lice, and genomic comparison of recently acquired endosymbionts from human and chimpanzee lice.</title>
        <authorList>
            <person name="Boyd B.M."/>
            <person name="Allen J.M."/>
            <person name="de Crecy-Lagard V."/>
            <person name="Reed D.L."/>
        </authorList>
    </citation>
    <scope>NUCLEOTIDE SEQUENCE [LARGE SCALE GENOMIC DNA]</scope>
    <source>
        <strain evidence="6 7">PTSU</strain>
    </source>
</reference>
<evidence type="ECO:0000313" key="7">
    <source>
        <dbReference type="Proteomes" id="UP000054529"/>
    </source>
</evidence>
<protein>
    <recommendedName>
        <fullName evidence="4 5">Large ribosomal subunit protein bL33</fullName>
    </recommendedName>
</protein>
<evidence type="ECO:0000256" key="3">
    <source>
        <dbReference type="ARBA" id="ARBA00023274"/>
    </source>
</evidence>
<dbReference type="GO" id="GO:0022625">
    <property type="term" value="C:cytosolic large ribosomal subunit"/>
    <property type="evidence" value="ECO:0007669"/>
    <property type="project" value="TreeGrafter"/>
</dbReference>
<dbReference type="AlphaFoldDB" id="A0A0C1V8P4"/>
<dbReference type="HOGENOM" id="CLU_190949_1_1_6"/>
<evidence type="ECO:0000256" key="5">
    <source>
        <dbReference type="HAMAP-Rule" id="MF_00294"/>
    </source>
</evidence>
<dbReference type="GO" id="GO:0006412">
    <property type="term" value="P:translation"/>
    <property type="evidence" value="ECO:0007669"/>
    <property type="project" value="UniProtKB-UniRule"/>
</dbReference>
<evidence type="ECO:0000313" key="6">
    <source>
        <dbReference type="EMBL" id="KIE64208.1"/>
    </source>
</evidence>
<gene>
    <name evidence="5" type="primary">rpmG</name>
    <name evidence="6" type="ORF">P689_119179</name>
</gene>
<dbReference type="InterPro" id="IPR001705">
    <property type="entry name" value="Ribosomal_bL33"/>
</dbReference>
<accession>A0A0C1V8P4</accession>
<keyword evidence="3 5" id="KW-0687">Ribonucleoprotein</keyword>
<organism evidence="6 7">
    <name type="scientific">Candidatus Riesia pediculischaeffi PTSU</name>
    <dbReference type="NCBI Taxonomy" id="1401651"/>
    <lineage>
        <taxon>Bacteria</taxon>
        <taxon>Pseudomonadati</taxon>
        <taxon>Pseudomonadota</taxon>
        <taxon>Gammaproteobacteria</taxon>
        <taxon>Enterobacterales</taxon>
        <taxon>Enterobacteriaceae</taxon>
        <taxon>Candidatus Riesia</taxon>
    </lineage>
</organism>
<dbReference type="InterPro" id="IPR038584">
    <property type="entry name" value="Ribosomal_bL33_sf"/>
</dbReference>
<dbReference type="PANTHER" id="PTHR15238">
    <property type="entry name" value="54S RIBOSOMAL PROTEIN L39, MITOCHONDRIAL"/>
    <property type="match status" value="1"/>
</dbReference>
<evidence type="ECO:0000256" key="4">
    <source>
        <dbReference type="ARBA" id="ARBA00035176"/>
    </source>
</evidence>
<proteinExistence type="inferred from homology"/>
<dbReference type="NCBIfam" id="TIGR01023">
    <property type="entry name" value="rpmG_bact"/>
    <property type="match status" value="1"/>
</dbReference>
<dbReference type="Proteomes" id="UP000054529">
    <property type="component" value="Unassembled WGS sequence"/>
</dbReference>
<dbReference type="GO" id="GO:0003735">
    <property type="term" value="F:structural constituent of ribosome"/>
    <property type="evidence" value="ECO:0007669"/>
    <property type="project" value="InterPro"/>
</dbReference>
<name>A0A0C1V8P4_9ENTR</name>
<keyword evidence="2 5" id="KW-0689">Ribosomal protein</keyword>
<dbReference type="Pfam" id="PF00471">
    <property type="entry name" value="Ribosomal_L33"/>
    <property type="match status" value="1"/>
</dbReference>
<evidence type="ECO:0000256" key="1">
    <source>
        <dbReference type="ARBA" id="ARBA00007596"/>
    </source>
</evidence>
<dbReference type="Gene3D" id="2.20.28.120">
    <property type="entry name" value="Ribosomal protein L33"/>
    <property type="match status" value="1"/>
</dbReference>
<dbReference type="SUPFAM" id="SSF57829">
    <property type="entry name" value="Zn-binding ribosomal proteins"/>
    <property type="match status" value="1"/>
</dbReference>
<dbReference type="PATRIC" id="fig|1401651.3.peg.205"/>
<dbReference type="RefSeq" id="WP_039719561.1">
    <property type="nucleotide sequence ID" value="NZ_AWXV01000002.1"/>
</dbReference>
<dbReference type="HAMAP" id="MF_00294">
    <property type="entry name" value="Ribosomal_bL33"/>
    <property type="match status" value="1"/>
</dbReference>
<comment type="caution">
    <text evidence="6">The sequence shown here is derived from an EMBL/GenBank/DDBJ whole genome shotgun (WGS) entry which is preliminary data.</text>
</comment>
<dbReference type="NCBIfam" id="NF001860">
    <property type="entry name" value="PRK00595.1"/>
    <property type="match status" value="1"/>
</dbReference>